<sequence length="215" mass="23327">MGDRELERDIRDELDLEPGVDATAVAIEVEDGVVTLTGRVPSLAVHDSLIGIVESLRDVRAIDDRVAVRPQPPEAVGDAELARRVRLLLGWIAGLPPEAVRVAVVQGRVTLEGTLGWRHQSDAAERAVRQLAGVTGLDNALRLTPAVAPDDVSARILRALQRDAELDASRIRVRVEGSRVILEGRVRYLGERQSAERAAWAVPGVTEVIDRLTIA</sequence>
<proteinExistence type="predicted"/>
<dbReference type="AlphaFoldDB" id="A0A7X6GZW5"/>
<dbReference type="Proteomes" id="UP000526408">
    <property type="component" value="Unassembled WGS sequence"/>
</dbReference>
<dbReference type="RefSeq" id="WP_168623825.1">
    <property type="nucleotide sequence ID" value="NZ_JAAZQQ010000004.1"/>
</dbReference>
<feature type="domain" description="BON" evidence="2">
    <location>
        <begin position="148"/>
        <end position="215"/>
    </location>
</feature>
<dbReference type="PANTHER" id="PTHR34606:SF4">
    <property type="entry name" value="OUTER MEMBRANE LIPOPROTEIN DOLP"/>
    <property type="match status" value="1"/>
</dbReference>
<dbReference type="SMART" id="SM00749">
    <property type="entry name" value="BON"/>
    <property type="match status" value="3"/>
</dbReference>
<evidence type="ECO:0000259" key="2">
    <source>
        <dbReference type="PROSITE" id="PS50914"/>
    </source>
</evidence>
<keyword evidence="4" id="KW-1185">Reference proteome</keyword>
<comment type="caution">
    <text evidence="3">The sequence shown here is derived from an EMBL/GenBank/DDBJ whole genome shotgun (WGS) entry which is preliminary data.</text>
</comment>
<reference evidence="3 4" key="1">
    <citation type="submission" date="2020-04" db="EMBL/GenBank/DDBJ databases">
        <authorList>
            <person name="Yoon J."/>
        </authorList>
    </citation>
    <scope>NUCLEOTIDE SEQUENCE [LARGE SCALE GENOMIC DNA]</scope>
    <source>
        <strain evidence="3 4">KMU-115</strain>
    </source>
</reference>
<name>A0A7X6GZW5_9RHOB</name>
<dbReference type="EMBL" id="JAAZQQ010000004">
    <property type="protein sequence ID" value="NKX45437.1"/>
    <property type="molecule type" value="Genomic_DNA"/>
</dbReference>
<protein>
    <submittedName>
        <fullName evidence="3">BON domain-containing protein</fullName>
    </submittedName>
</protein>
<evidence type="ECO:0000256" key="1">
    <source>
        <dbReference type="ARBA" id="ARBA00022729"/>
    </source>
</evidence>
<feature type="domain" description="BON" evidence="2">
    <location>
        <begin position="2"/>
        <end position="70"/>
    </location>
</feature>
<evidence type="ECO:0000313" key="3">
    <source>
        <dbReference type="EMBL" id="NKX45437.1"/>
    </source>
</evidence>
<dbReference type="PROSITE" id="PS50914">
    <property type="entry name" value="BON"/>
    <property type="match status" value="3"/>
</dbReference>
<feature type="domain" description="BON" evidence="2">
    <location>
        <begin position="77"/>
        <end position="145"/>
    </location>
</feature>
<organism evidence="3 4">
    <name type="scientific">Roseicyclus persicicus</name>
    <dbReference type="NCBI Taxonomy" id="2650661"/>
    <lineage>
        <taxon>Bacteria</taxon>
        <taxon>Pseudomonadati</taxon>
        <taxon>Pseudomonadota</taxon>
        <taxon>Alphaproteobacteria</taxon>
        <taxon>Rhodobacterales</taxon>
        <taxon>Roseobacteraceae</taxon>
        <taxon>Roseicyclus</taxon>
    </lineage>
</organism>
<dbReference type="InterPro" id="IPR014004">
    <property type="entry name" value="Transpt-assoc_nodulatn_dom_bac"/>
</dbReference>
<gene>
    <name evidence="3" type="ORF">HCU73_12650</name>
</gene>
<evidence type="ECO:0000313" key="4">
    <source>
        <dbReference type="Proteomes" id="UP000526408"/>
    </source>
</evidence>
<keyword evidence="1" id="KW-0732">Signal</keyword>
<dbReference type="Gene3D" id="3.30.1340.30">
    <property type="match status" value="3"/>
</dbReference>
<dbReference type="PANTHER" id="PTHR34606">
    <property type="entry name" value="BON DOMAIN-CONTAINING PROTEIN"/>
    <property type="match status" value="1"/>
</dbReference>
<dbReference type="InterPro" id="IPR007055">
    <property type="entry name" value="BON_dom"/>
</dbReference>
<accession>A0A7X6GZW5</accession>
<dbReference type="Pfam" id="PF04972">
    <property type="entry name" value="BON"/>
    <property type="match status" value="3"/>
</dbReference>
<dbReference type="InterPro" id="IPR051686">
    <property type="entry name" value="Lipoprotein_DolP"/>
</dbReference>